<evidence type="ECO:0000313" key="3">
    <source>
        <dbReference type="EMBL" id="GGH90849.1"/>
    </source>
</evidence>
<keyword evidence="4" id="KW-1185">Reference proteome</keyword>
<accession>A0ABQ2AIU5</accession>
<sequence length="188" mass="21124">MGDGRMSSSDDSDAEQQRIDLLEQAARRNRLFLLGLSALLGSLMLGSVLFNLIHLLGDNSQATLQAQARQIASLEKQVQSQAQRLDEQQTLLASLQEARLQQVFSLAEHPDSIAQVAQVLQAQERDYRQALQALKRGMRDLANMLPGSRSWLSDYEETLQQTLEHSQQRSENLLLWAEQARQAALSKK</sequence>
<name>A0ABQ2AIU5_9PSED</name>
<feature type="transmembrane region" description="Helical" evidence="2">
    <location>
        <begin position="31"/>
        <end position="53"/>
    </location>
</feature>
<organism evidence="3 4">
    <name type="scientific">Pseudomonas fluvialis</name>
    <dbReference type="NCBI Taxonomy" id="1793966"/>
    <lineage>
        <taxon>Bacteria</taxon>
        <taxon>Pseudomonadati</taxon>
        <taxon>Pseudomonadota</taxon>
        <taxon>Gammaproteobacteria</taxon>
        <taxon>Pseudomonadales</taxon>
        <taxon>Pseudomonadaceae</taxon>
        <taxon>Pseudomonas</taxon>
    </lineage>
</organism>
<evidence type="ECO:0000256" key="1">
    <source>
        <dbReference type="SAM" id="Coils"/>
    </source>
</evidence>
<evidence type="ECO:0000313" key="4">
    <source>
        <dbReference type="Proteomes" id="UP000655550"/>
    </source>
</evidence>
<comment type="caution">
    <text evidence="3">The sequence shown here is derived from an EMBL/GenBank/DDBJ whole genome shotgun (WGS) entry which is preliminary data.</text>
</comment>
<keyword evidence="2" id="KW-0472">Membrane</keyword>
<keyword evidence="1" id="KW-0175">Coiled coil</keyword>
<dbReference type="EMBL" id="BMDE01000002">
    <property type="protein sequence ID" value="GGH90849.1"/>
    <property type="molecule type" value="Genomic_DNA"/>
</dbReference>
<reference evidence="4" key="1">
    <citation type="journal article" date="2019" name="Int. J. Syst. Evol. Microbiol.">
        <title>The Global Catalogue of Microorganisms (GCM) 10K type strain sequencing project: providing services to taxonomists for standard genome sequencing and annotation.</title>
        <authorList>
            <consortium name="The Broad Institute Genomics Platform"/>
            <consortium name="The Broad Institute Genome Sequencing Center for Infectious Disease"/>
            <person name="Wu L."/>
            <person name="Ma J."/>
        </authorList>
    </citation>
    <scope>NUCLEOTIDE SEQUENCE [LARGE SCALE GENOMIC DNA]</scope>
    <source>
        <strain evidence="4">CCM 8778</strain>
    </source>
</reference>
<protein>
    <submittedName>
        <fullName evidence="3">Uncharacterized protein</fullName>
    </submittedName>
</protein>
<dbReference type="Proteomes" id="UP000655550">
    <property type="component" value="Unassembled WGS sequence"/>
</dbReference>
<feature type="coiled-coil region" evidence="1">
    <location>
        <begin position="64"/>
        <end position="98"/>
    </location>
</feature>
<evidence type="ECO:0000256" key="2">
    <source>
        <dbReference type="SAM" id="Phobius"/>
    </source>
</evidence>
<keyword evidence="2" id="KW-0812">Transmembrane</keyword>
<keyword evidence="2" id="KW-1133">Transmembrane helix</keyword>
<gene>
    <name evidence="3" type="ORF">GCM10007363_09340</name>
</gene>
<proteinExistence type="predicted"/>